<protein>
    <recommendedName>
        <fullName evidence="8">G protein gamma domain-containing protein</fullName>
    </recommendedName>
</protein>
<comment type="caution">
    <text evidence="9">The sequence shown here is derived from an EMBL/GenBank/DDBJ whole genome shotgun (WGS) entry which is preliminary data.</text>
</comment>
<dbReference type="Proteomes" id="UP000290289">
    <property type="component" value="Chromosome 11"/>
</dbReference>
<evidence type="ECO:0000256" key="5">
    <source>
        <dbReference type="ARBA" id="ARBA00023224"/>
    </source>
</evidence>
<sequence length="115" mass="12484">MASDTASSVDEQAQQLDAPGGLVGGGGGGGSTDKRGRHRILAELSLLEQELKFLQEELGELERTENVSTICSELLPYVEGRLDPLLPLTNGPVNLVWDRWFEGPQDSQSCSCWIL</sequence>
<dbReference type="AlphaFoldDB" id="A0A498IKN6"/>
<dbReference type="InterPro" id="IPR015898">
    <property type="entry name" value="G-protein_gamma-like_dom"/>
</dbReference>
<keyword evidence="4" id="KW-0472">Membrane</keyword>
<evidence type="ECO:0000256" key="1">
    <source>
        <dbReference type="ARBA" id="ARBA00004236"/>
    </source>
</evidence>
<keyword evidence="10" id="KW-1185">Reference proteome</keyword>
<reference evidence="9 10" key="1">
    <citation type="submission" date="2018-10" db="EMBL/GenBank/DDBJ databases">
        <title>A high-quality apple genome assembly.</title>
        <authorList>
            <person name="Hu J."/>
        </authorList>
    </citation>
    <scope>NUCLEOTIDE SEQUENCE [LARGE SCALE GENOMIC DNA]</scope>
    <source>
        <strain evidence="10">cv. HFTH1</strain>
        <tissue evidence="9">Young leaf</tissue>
    </source>
</reference>
<proteinExistence type="predicted"/>
<evidence type="ECO:0000259" key="8">
    <source>
        <dbReference type="SMART" id="SM01224"/>
    </source>
</evidence>
<feature type="coiled-coil region" evidence="6">
    <location>
        <begin position="37"/>
        <end position="64"/>
    </location>
</feature>
<name>A0A498IKN6_MALDO</name>
<dbReference type="PANTHER" id="PTHR35129">
    <property type="entry name" value="GUANINE NUCLEOTIDE-BINDING PROTEIN SUBUNIT GAMMA 1"/>
    <property type="match status" value="1"/>
</dbReference>
<feature type="compositionally biased region" description="Gly residues" evidence="7">
    <location>
        <begin position="21"/>
        <end position="31"/>
    </location>
</feature>
<keyword evidence="3 6" id="KW-0175">Coiled coil</keyword>
<accession>A0A498IKN6</accession>
<keyword evidence="5" id="KW-0807">Transducer</keyword>
<evidence type="ECO:0000256" key="7">
    <source>
        <dbReference type="SAM" id="MobiDB-lite"/>
    </source>
</evidence>
<dbReference type="GO" id="GO:0005886">
    <property type="term" value="C:plasma membrane"/>
    <property type="evidence" value="ECO:0007669"/>
    <property type="project" value="UniProtKB-SubCell"/>
</dbReference>
<evidence type="ECO:0000256" key="6">
    <source>
        <dbReference type="SAM" id="Coils"/>
    </source>
</evidence>
<keyword evidence="2" id="KW-1003">Cell membrane</keyword>
<evidence type="ECO:0000313" key="10">
    <source>
        <dbReference type="Proteomes" id="UP000290289"/>
    </source>
</evidence>
<feature type="compositionally biased region" description="Polar residues" evidence="7">
    <location>
        <begin position="1"/>
        <end position="15"/>
    </location>
</feature>
<dbReference type="InterPro" id="IPR045878">
    <property type="entry name" value="GG1/2"/>
</dbReference>
<evidence type="ECO:0000256" key="4">
    <source>
        <dbReference type="ARBA" id="ARBA00023136"/>
    </source>
</evidence>
<dbReference type="EMBL" id="RDQH01000337">
    <property type="protein sequence ID" value="RXH84128.1"/>
    <property type="molecule type" value="Genomic_DNA"/>
</dbReference>
<dbReference type="GO" id="GO:0007186">
    <property type="term" value="P:G protein-coupled receptor signaling pathway"/>
    <property type="evidence" value="ECO:0007669"/>
    <property type="project" value="InterPro"/>
</dbReference>
<gene>
    <name evidence="9" type="ORF">DVH24_027027</name>
</gene>
<feature type="region of interest" description="Disordered" evidence="7">
    <location>
        <begin position="1"/>
        <end position="35"/>
    </location>
</feature>
<feature type="domain" description="G protein gamma" evidence="8">
    <location>
        <begin position="41"/>
        <end position="115"/>
    </location>
</feature>
<dbReference type="Pfam" id="PF00631">
    <property type="entry name" value="G-gamma"/>
    <property type="match status" value="1"/>
</dbReference>
<evidence type="ECO:0000313" key="9">
    <source>
        <dbReference type="EMBL" id="RXH84128.1"/>
    </source>
</evidence>
<evidence type="ECO:0000256" key="2">
    <source>
        <dbReference type="ARBA" id="ARBA00022475"/>
    </source>
</evidence>
<dbReference type="PANTHER" id="PTHR35129:SF1">
    <property type="entry name" value="GUANINE NUCLEOTIDE-BINDING PROTEIN SUBUNIT GAMMA 1"/>
    <property type="match status" value="1"/>
</dbReference>
<dbReference type="SMART" id="SM01224">
    <property type="entry name" value="G_gamma"/>
    <property type="match status" value="1"/>
</dbReference>
<comment type="subcellular location">
    <subcellularLocation>
        <location evidence="1">Cell membrane</location>
    </subcellularLocation>
</comment>
<evidence type="ECO:0000256" key="3">
    <source>
        <dbReference type="ARBA" id="ARBA00023054"/>
    </source>
</evidence>
<organism evidence="9 10">
    <name type="scientific">Malus domestica</name>
    <name type="common">Apple</name>
    <name type="synonym">Pyrus malus</name>
    <dbReference type="NCBI Taxonomy" id="3750"/>
    <lineage>
        <taxon>Eukaryota</taxon>
        <taxon>Viridiplantae</taxon>
        <taxon>Streptophyta</taxon>
        <taxon>Embryophyta</taxon>
        <taxon>Tracheophyta</taxon>
        <taxon>Spermatophyta</taxon>
        <taxon>Magnoliopsida</taxon>
        <taxon>eudicotyledons</taxon>
        <taxon>Gunneridae</taxon>
        <taxon>Pentapetalae</taxon>
        <taxon>rosids</taxon>
        <taxon>fabids</taxon>
        <taxon>Rosales</taxon>
        <taxon>Rosaceae</taxon>
        <taxon>Amygdaloideae</taxon>
        <taxon>Maleae</taxon>
        <taxon>Malus</taxon>
    </lineage>
</organism>